<protein>
    <submittedName>
        <fullName evidence="2">Acyl carrier protein</fullName>
    </submittedName>
</protein>
<dbReference type="Proteomes" id="UP001620461">
    <property type="component" value="Unassembled WGS sequence"/>
</dbReference>
<organism evidence="2 3">
    <name type="scientific">Dyella jejuensis</name>
    <dbReference type="NCBI Taxonomy" id="1432009"/>
    <lineage>
        <taxon>Bacteria</taxon>
        <taxon>Pseudomonadati</taxon>
        <taxon>Pseudomonadota</taxon>
        <taxon>Gammaproteobacteria</taxon>
        <taxon>Lysobacterales</taxon>
        <taxon>Rhodanobacteraceae</taxon>
        <taxon>Dyella</taxon>
    </lineage>
</organism>
<reference evidence="2 3" key="1">
    <citation type="submission" date="2020-10" db="EMBL/GenBank/DDBJ databases">
        <title>Phylogeny of dyella-like bacteria.</title>
        <authorList>
            <person name="Fu J."/>
        </authorList>
    </citation>
    <scope>NUCLEOTIDE SEQUENCE [LARGE SCALE GENOMIC DNA]</scope>
    <source>
        <strain evidence="2 3">JP1</strain>
    </source>
</reference>
<dbReference type="InterPro" id="IPR009081">
    <property type="entry name" value="PP-bd_ACP"/>
</dbReference>
<accession>A0ABW8JMJ8</accession>
<dbReference type="Pfam" id="PF00550">
    <property type="entry name" value="PP-binding"/>
    <property type="match status" value="1"/>
</dbReference>
<evidence type="ECO:0000313" key="3">
    <source>
        <dbReference type="Proteomes" id="UP001620461"/>
    </source>
</evidence>
<evidence type="ECO:0000259" key="1">
    <source>
        <dbReference type="PROSITE" id="PS50075"/>
    </source>
</evidence>
<keyword evidence="3" id="KW-1185">Reference proteome</keyword>
<proteinExistence type="predicted"/>
<name>A0ABW8JMJ8_9GAMM</name>
<sequence>MSIETFIDKFSFAIETSPETLSADTEYKALDIWDSLNALSVIAMADADFNVAISGQDVEQSRTIGDLWQIVRAKMVTT</sequence>
<dbReference type="InterPro" id="IPR036736">
    <property type="entry name" value="ACP-like_sf"/>
</dbReference>
<dbReference type="EMBL" id="JADIKJ010000017">
    <property type="protein sequence ID" value="MFK2901689.1"/>
    <property type="molecule type" value="Genomic_DNA"/>
</dbReference>
<dbReference type="SUPFAM" id="SSF47336">
    <property type="entry name" value="ACP-like"/>
    <property type="match status" value="1"/>
</dbReference>
<feature type="domain" description="Carrier" evidence="1">
    <location>
        <begin position="1"/>
        <end position="75"/>
    </location>
</feature>
<evidence type="ECO:0000313" key="2">
    <source>
        <dbReference type="EMBL" id="MFK2901689.1"/>
    </source>
</evidence>
<gene>
    <name evidence="2" type="ORF">ISP15_15225</name>
</gene>
<dbReference type="Gene3D" id="1.10.1200.10">
    <property type="entry name" value="ACP-like"/>
    <property type="match status" value="1"/>
</dbReference>
<dbReference type="RefSeq" id="WP_404548516.1">
    <property type="nucleotide sequence ID" value="NZ_JADIKJ010000017.1"/>
</dbReference>
<dbReference type="PROSITE" id="PS50075">
    <property type="entry name" value="CARRIER"/>
    <property type="match status" value="1"/>
</dbReference>
<comment type="caution">
    <text evidence="2">The sequence shown here is derived from an EMBL/GenBank/DDBJ whole genome shotgun (WGS) entry which is preliminary data.</text>
</comment>